<keyword evidence="5 8" id="KW-0812">Transmembrane</keyword>
<evidence type="ECO:0000256" key="1">
    <source>
        <dbReference type="ARBA" id="ARBA00004127"/>
    </source>
</evidence>
<comment type="caution">
    <text evidence="8">Lacks conserved residue(s) required for the propagation of feature annotation.</text>
</comment>
<evidence type="ECO:0000256" key="3">
    <source>
        <dbReference type="ARBA" id="ARBA00022448"/>
    </source>
</evidence>
<evidence type="ECO:0000256" key="8">
    <source>
        <dbReference type="RuleBase" id="RU362101"/>
    </source>
</evidence>
<dbReference type="InterPro" id="IPR004688">
    <property type="entry name" value="Ni/Co_transpt"/>
</dbReference>
<evidence type="ECO:0000256" key="4">
    <source>
        <dbReference type="ARBA" id="ARBA00022596"/>
    </source>
</evidence>
<comment type="subcellular location">
    <subcellularLocation>
        <location evidence="8">Cell membrane</location>
        <topology evidence="8">Multi-pass membrane protein</topology>
    </subcellularLocation>
    <subcellularLocation>
        <location evidence="1">Endomembrane system</location>
        <topology evidence="1">Multi-pass membrane protein</topology>
    </subcellularLocation>
</comment>
<comment type="caution">
    <text evidence="9">The sequence shown here is derived from an EMBL/GenBank/DDBJ whole genome shotgun (WGS) entry which is preliminary data.</text>
</comment>
<keyword evidence="3 8" id="KW-0813">Transport</keyword>
<evidence type="ECO:0000256" key="5">
    <source>
        <dbReference type="ARBA" id="ARBA00022692"/>
    </source>
</evidence>
<keyword evidence="4" id="KW-0533">Nickel</keyword>
<feature type="transmembrane region" description="Helical" evidence="8">
    <location>
        <begin position="54"/>
        <end position="78"/>
    </location>
</feature>
<dbReference type="PANTHER" id="PTHR31611">
    <property type="entry name" value="HIGH-AFFINITY NICKEL TRANSPORT PROTEIN NIC1"/>
    <property type="match status" value="1"/>
</dbReference>
<evidence type="ECO:0000256" key="6">
    <source>
        <dbReference type="ARBA" id="ARBA00022989"/>
    </source>
</evidence>
<keyword evidence="7 8" id="KW-0472">Membrane</keyword>
<feature type="transmembrane region" description="Helical" evidence="8">
    <location>
        <begin position="20"/>
        <end position="42"/>
    </location>
</feature>
<evidence type="ECO:0000256" key="2">
    <source>
        <dbReference type="ARBA" id="ARBA00010892"/>
    </source>
</evidence>
<evidence type="ECO:0000256" key="7">
    <source>
        <dbReference type="ARBA" id="ARBA00023136"/>
    </source>
</evidence>
<gene>
    <name evidence="9" type="ORF">CCMP2556_LOCUS46289</name>
</gene>
<proteinExistence type="inferred from homology"/>
<comment type="similarity">
    <text evidence="2 8">Belongs to the NiCoT transporter (TC 2.A.52) family.</text>
</comment>
<dbReference type="PANTHER" id="PTHR31611:SF0">
    <property type="entry name" value="HIGH-AFFINITY NICKEL TRANSPORT PROTEIN NIC1"/>
    <property type="match status" value="1"/>
</dbReference>
<name>A0ABP0RB73_9DINO</name>
<protein>
    <recommendedName>
        <fullName evidence="8">Nickel/cobalt efflux system</fullName>
    </recommendedName>
</protein>
<sequence>MTCCPSLFTGITSSWQMYPVGFLFGLSFDTSSEIALLAMVGLSGDLPHPAYVMILPFMFLTGMCLIDTLNGLFMAWLYGKSSSTMQRLQLGVRTEDRGLIVGCWTGAVSQQEKDMVLNLERRTHARDRIE</sequence>
<accession>A0ABP0RB73</accession>
<organism evidence="9 10">
    <name type="scientific">Durusdinium trenchii</name>
    <dbReference type="NCBI Taxonomy" id="1381693"/>
    <lineage>
        <taxon>Eukaryota</taxon>
        <taxon>Sar</taxon>
        <taxon>Alveolata</taxon>
        <taxon>Dinophyceae</taxon>
        <taxon>Suessiales</taxon>
        <taxon>Symbiodiniaceae</taxon>
        <taxon>Durusdinium</taxon>
    </lineage>
</organism>
<dbReference type="Pfam" id="PF03824">
    <property type="entry name" value="NicO"/>
    <property type="match status" value="1"/>
</dbReference>
<keyword evidence="6 8" id="KW-1133">Transmembrane helix</keyword>
<dbReference type="EMBL" id="CAXAMN010025750">
    <property type="protein sequence ID" value="CAK9097543.1"/>
    <property type="molecule type" value="Genomic_DNA"/>
</dbReference>
<evidence type="ECO:0000313" key="10">
    <source>
        <dbReference type="Proteomes" id="UP001642484"/>
    </source>
</evidence>
<dbReference type="Proteomes" id="UP001642484">
    <property type="component" value="Unassembled WGS sequence"/>
</dbReference>
<dbReference type="InterPro" id="IPR011541">
    <property type="entry name" value="Ni/Co_transpt_high_affinity"/>
</dbReference>
<evidence type="ECO:0000313" key="9">
    <source>
        <dbReference type="EMBL" id="CAK9097543.1"/>
    </source>
</evidence>
<keyword evidence="10" id="KW-1185">Reference proteome</keyword>
<reference evidence="9 10" key="1">
    <citation type="submission" date="2024-02" db="EMBL/GenBank/DDBJ databases">
        <authorList>
            <person name="Chen Y."/>
            <person name="Shah S."/>
            <person name="Dougan E. K."/>
            <person name="Thang M."/>
            <person name="Chan C."/>
        </authorList>
    </citation>
    <scope>NUCLEOTIDE SEQUENCE [LARGE SCALE GENOMIC DNA]</scope>
</reference>